<keyword evidence="4" id="KW-1185">Reference proteome</keyword>
<dbReference type="AlphaFoldDB" id="A0A9X0A8U9"/>
<feature type="domain" description="PH" evidence="1">
    <location>
        <begin position="245"/>
        <end position="367"/>
    </location>
</feature>
<dbReference type="Proteomes" id="UP001152300">
    <property type="component" value="Unassembled WGS sequence"/>
</dbReference>
<reference evidence="3" key="1">
    <citation type="submission" date="2022-11" db="EMBL/GenBank/DDBJ databases">
        <title>Genome Resource of Sclerotinia nivalis Strain SnTB1, a Plant Pathogen Isolated from American Ginseng.</title>
        <authorList>
            <person name="Fan S."/>
        </authorList>
    </citation>
    <scope>NUCLEOTIDE SEQUENCE</scope>
    <source>
        <strain evidence="3">SnTB1</strain>
    </source>
</reference>
<accession>A0A9X0A8U9</accession>
<proteinExistence type="predicted"/>
<dbReference type="Pfam" id="PF23074">
    <property type="entry name" value="PH_FT_N"/>
    <property type="match status" value="1"/>
</dbReference>
<feature type="domain" description="PH" evidence="2">
    <location>
        <begin position="372"/>
        <end position="484"/>
    </location>
</feature>
<protein>
    <submittedName>
        <fullName evidence="3">Uncharacterized protein</fullName>
    </submittedName>
</protein>
<dbReference type="EMBL" id="JAPEIS010000016">
    <property type="protein sequence ID" value="KAJ8058301.1"/>
    <property type="molecule type" value="Genomic_DNA"/>
</dbReference>
<dbReference type="Pfam" id="PF23076">
    <property type="entry name" value="PH_FT_C"/>
    <property type="match status" value="1"/>
</dbReference>
<dbReference type="OrthoDB" id="5345571at2759"/>
<comment type="caution">
    <text evidence="3">The sequence shown here is derived from an EMBL/GenBank/DDBJ whole genome shotgun (WGS) entry which is preliminary data.</text>
</comment>
<evidence type="ECO:0000313" key="3">
    <source>
        <dbReference type="EMBL" id="KAJ8058301.1"/>
    </source>
</evidence>
<gene>
    <name evidence="3" type="ORF">OCU04_012494</name>
</gene>
<evidence type="ECO:0000313" key="4">
    <source>
        <dbReference type="Proteomes" id="UP001152300"/>
    </source>
</evidence>
<dbReference type="InterPro" id="IPR057081">
    <property type="entry name" value="PH_N"/>
</dbReference>
<organism evidence="3 4">
    <name type="scientific">Sclerotinia nivalis</name>
    <dbReference type="NCBI Taxonomy" id="352851"/>
    <lineage>
        <taxon>Eukaryota</taxon>
        <taxon>Fungi</taxon>
        <taxon>Dikarya</taxon>
        <taxon>Ascomycota</taxon>
        <taxon>Pezizomycotina</taxon>
        <taxon>Leotiomycetes</taxon>
        <taxon>Helotiales</taxon>
        <taxon>Sclerotiniaceae</taxon>
        <taxon>Sclerotinia</taxon>
    </lineage>
</organism>
<name>A0A9X0A8U9_9HELO</name>
<dbReference type="InterPro" id="IPR057082">
    <property type="entry name" value="PH_C"/>
</dbReference>
<evidence type="ECO:0000259" key="1">
    <source>
        <dbReference type="Pfam" id="PF23074"/>
    </source>
</evidence>
<evidence type="ECO:0000259" key="2">
    <source>
        <dbReference type="Pfam" id="PF23076"/>
    </source>
</evidence>
<sequence length="506" mass="58944">MEELSGCWREAIRADTVAIELLKIRTHLSNSPIPLLSSSSPFSPYLSTLTRSSTPSINDPDIITAILRHVEQTSRLLRDLYDFFPIYRIRVPVIVYYLTVILPCLQKTLRDMLAFLLCEDFSLSLRWLRMYERLNEQGGMTLTLRFVMYVDFLVQCVRLLTGSPTYDPTTLELLRLRVLRLRALRGIPAPPIPVQPHLAPAQPNLVDIERRHWAEKIFDDHAQSLSQTCLKHRRDSRCFGPSMSEMRLGIPPHSKVLFKLPFDKNRLSIALFLDDMTLDQSPRFLCRWMDKHNNPHYSSYGIHELCVKKRGSALCFKRWSEYREHPTIWIALFFKTWQRMVLFHCSFVALKARSQLTNLIPRDDYIISGEVQLFQGQIVDDGFYHSLSVYEDQHTHTLRLHAAVANGELRKCPVWTAFITDLQMSSDTWLARHTRHRVWIKDLHLYVFCGEYSPRAQIRKHGEFELYFVHGAAAEAFIEIFYPLDSDSESEQPIEDMPMSGSPEDQ</sequence>